<comment type="caution">
    <text evidence="2">The sequence shown here is derived from an EMBL/GenBank/DDBJ whole genome shotgun (WGS) entry which is preliminary data.</text>
</comment>
<sequence length="178" mass="20563">MNTNEASSNYHWRLERNEMNTVQSKKSAPKVPQLLDTECISHRKNREAKHRTSLQPRKYPIQNSPRSSAVVFSPTRKHTSFIMPFFEPQPTEVMTLDNIQFSFNTPKQTTSCSIYSNHTKPVPCFPTLPMRLEDLDRGVNFALLPRPSLKPRMKRESKEVTTFKHTHGTLLSHVDSNV</sequence>
<evidence type="ECO:0000313" key="3">
    <source>
        <dbReference type="Proteomes" id="UP001516023"/>
    </source>
</evidence>
<dbReference type="EMBL" id="JABMIG020000177">
    <property type="protein sequence ID" value="KAL3787312.1"/>
    <property type="molecule type" value="Genomic_DNA"/>
</dbReference>
<gene>
    <name evidence="2" type="ORF">HJC23_009558</name>
</gene>
<accession>A0ABD3PH65</accession>
<dbReference type="AlphaFoldDB" id="A0ABD3PH65"/>
<feature type="region of interest" description="Disordered" evidence="1">
    <location>
        <begin position="44"/>
        <end position="69"/>
    </location>
</feature>
<evidence type="ECO:0000256" key="1">
    <source>
        <dbReference type="SAM" id="MobiDB-lite"/>
    </source>
</evidence>
<organism evidence="2 3">
    <name type="scientific">Cyclotella cryptica</name>
    <dbReference type="NCBI Taxonomy" id="29204"/>
    <lineage>
        <taxon>Eukaryota</taxon>
        <taxon>Sar</taxon>
        <taxon>Stramenopiles</taxon>
        <taxon>Ochrophyta</taxon>
        <taxon>Bacillariophyta</taxon>
        <taxon>Coscinodiscophyceae</taxon>
        <taxon>Thalassiosirophycidae</taxon>
        <taxon>Stephanodiscales</taxon>
        <taxon>Stephanodiscaceae</taxon>
        <taxon>Cyclotella</taxon>
    </lineage>
</organism>
<name>A0ABD3PH65_9STRA</name>
<protein>
    <submittedName>
        <fullName evidence="2">Uncharacterized protein</fullName>
    </submittedName>
</protein>
<reference evidence="2 3" key="1">
    <citation type="journal article" date="2020" name="G3 (Bethesda)">
        <title>Improved Reference Genome for Cyclotella cryptica CCMP332, a Model for Cell Wall Morphogenesis, Salinity Adaptation, and Lipid Production in Diatoms (Bacillariophyta).</title>
        <authorList>
            <person name="Roberts W.R."/>
            <person name="Downey K.M."/>
            <person name="Ruck E.C."/>
            <person name="Traller J.C."/>
            <person name="Alverson A.J."/>
        </authorList>
    </citation>
    <scope>NUCLEOTIDE SEQUENCE [LARGE SCALE GENOMIC DNA]</scope>
    <source>
        <strain evidence="2 3">CCMP332</strain>
    </source>
</reference>
<keyword evidence="3" id="KW-1185">Reference proteome</keyword>
<proteinExistence type="predicted"/>
<evidence type="ECO:0000313" key="2">
    <source>
        <dbReference type="EMBL" id="KAL3787312.1"/>
    </source>
</evidence>
<dbReference type="Proteomes" id="UP001516023">
    <property type="component" value="Unassembled WGS sequence"/>
</dbReference>